<keyword evidence="6" id="KW-1185">Reference proteome</keyword>
<evidence type="ECO:0000313" key="6">
    <source>
        <dbReference type="Proteomes" id="UP000299102"/>
    </source>
</evidence>
<dbReference type="Gene3D" id="2.20.25.240">
    <property type="match status" value="1"/>
</dbReference>
<dbReference type="EMBL" id="BGZK01001186">
    <property type="protein sequence ID" value="GBP73778.1"/>
    <property type="molecule type" value="Genomic_DNA"/>
</dbReference>
<dbReference type="AlphaFoldDB" id="A0A4C1YCN8"/>
<keyword evidence="2" id="KW-0863">Zinc-finger</keyword>
<gene>
    <name evidence="5" type="ORF">EVAR_42950_1</name>
</gene>
<evidence type="ECO:0000256" key="2">
    <source>
        <dbReference type="ARBA" id="ARBA00022771"/>
    </source>
</evidence>
<organism evidence="5 6">
    <name type="scientific">Eumeta variegata</name>
    <name type="common">Bagworm moth</name>
    <name type="synonym">Eumeta japonica</name>
    <dbReference type="NCBI Taxonomy" id="151549"/>
    <lineage>
        <taxon>Eukaryota</taxon>
        <taxon>Metazoa</taxon>
        <taxon>Ecdysozoa</taxon>
        <taxon>Arthropoda</taxon>
        <taxon>Hexapoda</taxon>
        <taxon>Insecta</taxon>
        <taxon>Pterygota</taxon>
        <taxon>Neoptera</taxon>
        <taxon>Endopterygota</taxon>
        <taxon>Lepidoptera</taxon>
        <taxon>Glossata</taxon>
        <taxon>Ditrysia</taxon>
        <taxon>Tineoidea</taxon>
        <taxon>Psychidae</taxon>
        <taxon>Oiketicinae</taxon>
        <taxon>Eumeta</taxon>
    </lineage>
</organism>
<sequence length="102" mass="12043">MRIDGQIYYSNENHTHPPPVFHVTKDDTNYILVPTRKKNLLVFRGHTFSHSKTKSWYCSKRTSGCKAAVYLNNDNRIENYRDSHTHPPPRFYITKNGDYVKI</sequence>
<dbReference type="OrthoDB" id="7485060at2759"/>
<evidence type="ECO:0000259" key="4">
    <source>
        <dbReference type="Pfam" id="PF04500"/>
    </source>
</evidence>
<protein>
    <recommendedName>
        <fullName evidence="4">FLYWCH-type domain-containing protein</fullName>
    </recommendedName>
</protein>
<dbReference type="InterPro" id="IPR007588">
    <property type="entry name" value="Znf_FLYWCH"/>
</dbReference>
<dbReference type="Pfam" id="PF04500">
    <property type="entry name" value="FLYWCH"/>
    <property type="match status" value="1"/>
</dbReference>
<dbReference type="GO" id="GO:0008270">
    <property type="term" value="F:zinc ion binding"/>
    <property type="evidence" value="ECO:0007669"/>
    <property type="project" value="UniProtKB-KW"/>
</dbReference>
<evidence type="ECO:0000313" key="5">
    <source>
        <dbReference type="EMBL" id="GBP73778.1"/>
    </source>
</evidence>
<keyword evidence="1" id="KW-0479">Metal-binding</keyword>
<reference evidence="5 6" key="1">
    <citation type="journal article" date="2019" name="Commun. Biol.">
        <title>The bagworm genome reveals a unique fibroin gene that provides high tensile strength.</title>
        <authorList>
            <person name="Kono N."/>
            <person name="Nakamura H."/>
            <person name="Ohtoshi R."/>
            <person name="Tomita M."/>
            <person name="Numata K."/>
            <person name="Arakawa K."/>
        </authorList>
    </citation>
    <scope>NUCLEOTIDE SEQUENCE [LARGE SCALE GENOMIC DNA]</scope>
</reference>
<evidence type="ECO:0000256" key="1">
    <source>
        <dbReference type="ARBA" id="ARBA00022723"/>
    </source>
</evidence>
<name>A0A4C1YCN8_EUMVA</name>
<comment type="caution">
    <text evidence="5">The sequence shown here is derived from an EMBL/GenBank/DDBJ whole genome shotgun (WGS) entry which is preliminary data.</text>
</comment>
<evidence type="ECO:0000256" key="3">
    <source>
        <dbReference type="ARBA" id="ARBA00022833"/>
    </source>
</evidence>
<accession>A0A4C1YCN8</accession>
<dbReference type="Proteomes" id="UP000299102">
    <property type="component" value="Unassembled WGS sequence"/>
</dbReference>
<keyword evidence="3" id="KW-0862">Zinc</keyword>
<proteinExistence type="predicted"/>
<feature type="domain" description="FLYWCH-type" evidence="4">
    <location>
        <begin position="34"/>
        <end position="86"/>
    </location>
</feature>